<dbReference type="InParanoid" id="A0A067P3W5"/>
<organism evidence="1 2">
    <name type="scientific">Pleurotus ostreatus (strain PC15)</name>
    <name type="common">Oyster mushroom</name>
    <dbReference type="NCBI Taxonomy" id="1137138"/>
    <lineage>
        <taxon>Eukaryota</taxon>
        <taxon>Fungi</taxon>
        <taxon>Dikarya</taxon>
        <taxon>Basidiomycota</taxon>
        <taxon>Agaricomycotina</taxon>
        <taxon>Agaricomycetes</taxon>
        <taxon>Agaricomycetidae</taxon>
        <taxon>Agaricales</taxon>
        <taxon>Pleurotineae</taxon>
        <taxon>Pleurotaceae</taxon>
        <taxon>Pleurotus</taxon>
    </lineage>
</organism>
<dbReference type="VEuPathDB" id="FungiDB:PLEOSDRAFT_1092192"/>
<accession>A0A067P3W5</accession>
<sequence length="146" mass="15792">MLVPARSPSSATHRALLFHVAAASAGSLILYGTCDCTSSTIIHVILTGTNNGPLCSSTSPSPGIILGSCCHRSAWGRVPEPAFDSGNVANQLSFRHILMDVQCAHGDDSGNGNRYHCFGKVSMPCLWLQCHGPWTFYDHWRHIAVW</sequence>
<reference evidence="2" key="1">
    <citation type="journal article" date="2014" name="Proc. Natl. Acad. Sci. U.S.A.">
        <title>Extensive sampling of basidiomycete genomes demonstrates inadequacy of the white-rot/brown-rot paradigm for wood decay fungi.</title>
        <authorList>
            <person name="Riley R."/>
            <person name="Salamov A.A."/>
            <person name="Brown D.W."/>
            <person name="Nagy L.G."/>
            <person name="Floudas D."/>
            <person name="Held B.W."/>
            <person name="Levasseur A."/>
            <person name="Lombard V."/>
            <person name="Morin E."/>
            <person name="Otillar R."/>
            <person name="Lindquist E.A."/>
            <person name="Sun H."/>
            <person name="LaButti K.M."/>
            <person name="Schmutz J."/>
            <person name="Jabbour D."/>
            <person name="Luo H."/>
            <person name="Baker S.E."/>
            <person name="Pisabarro A.G."/>
            <person name="Walton J.D."/>
            <person name="Blanchette R.A."/>
            <person name="Henrissat B."/>
            <person name="Martin F."/>
            <person name="Cullen D."/>
            <person name="Hibbett D.S."/>
            <person name="Grigoriev I.V."/>
        </authorList>
    </citation>
    <scope>NUCLEOTIDE SEQUENCE [LARGE SCALE GENOMIC DNA]</scope>
    <source>
        <strain evidence="2">PC15</strain>
    </source>
</reference>
<name>A0A067P3W5_PLEO1</name>
<dbReference type="AlphaFoldDB" id="A0A067P3W5"/>
<evidence type="ECO:0000313" key="1">
    <source>
        <dbReference type="EMBL" id="KDQ30576.1"/>
    </source>
</evidence>
<dbReference type="EMBL" id="KL198006">
    <property type="protein sequence ID" value="KDQ30576.1"/>
    <property type="molecule type" value="Genomic_DNA"/>
</dbReference>
<protein>
    <submittedName>
        <fullName evidence="1">Uncharacterized protein</fullName>
    </submittedName>
</protein>
<gene>
    <name evidence="1" type="ORF">PLEOSDRAFT_1092192</name>
</gene>
<dbReference type="HOGENOM" id="CLU_1778263_0_0_1"/>
<dbReference type="Proteomes" id="UP000027073">
    <property type="component" value="Unassembled WGS sequence"/>
</dbReference>
<evidence type="ECO:0000313" key="2">
    <source>
        <dbReference type="Proteomes" id="UP000027073"/>
    </source>
</evidence>
<proteinExistence type="predicted"/>